<reference evidence="4 5" key="1">
    <citation type="submission" date="2017-09" db="EMBL/GenBank/DDBJ databases">
        <title>Phase variable restriction modification systems are present in the genome sequences of periodontal pathogens Prevotella intermedia, Tannerella forsythia and Porphyromonas gingivalis.</title>
        <authorList>
            <person name="Haigh R.D."/>
            <person name="Crawford L."/>
            <person name="Ralph J."/>
            <person name="Wanford J."/>
            <person name="Vartoukian S.R."/>
            <person name="Hijazib K."/>
            <person name="Wade W."/>
            <person name="Oggioni M.R."/>
        </authorList>
    </citation>
    <scope>NUCLEOTIDE SEQUENCE [LARGE SCALE GENOMIC DNA]</scope>
    <source>
        <strain evidence="4 5">WW11663</strain>
    </source>
</reference>
<dbReference type="InterPro" id="IPR025202">
    <property type="entry name" value="PLD-like_dom"/>
</dbReference>
<evidence type="ECO:0000313" key="4">
    <source>
        <dbReference type="EMBL" id="PDP43746.1"/>
    </source>
</evidence>
<dbReference type="Pfam" id="PF13091">
    <property type="entry name" value="PLDc_2"/>
    <property type="match status" value="1"/>
</dbReference>
<keyword evidence="1" id="KW-0378">Hydrolase</keyword>
<dbReference type="SMART" id="SM00487">
    <property type="entry name" value="DEXDc"/>
    <property type="match status" value="1"/>
</dbReference>
<dbReference type="Pfam" id="PF00271">
    <property type="entry name" value="Helicase_C"/>
    <property type="match status" value="1"/>
</dbReference>
<dbReference type="PANTHER" id="PTHR45766:SF6">
    <property type="entry name" value="SWI_SNF-RELATED MATRIX-ASSOCIATED ACTIN-DEPENDENT REGULATOR OF CHROMATIN SUBFAMILY A-LIKE PROTEIN 1"/>
    <property type="match status" value="1"/>
</dbReference>
<dbReference type="InterPro" id="IPR049730">
    <property type="entry name" value="SNF2/RAD54-like_C"/>
</dbReference>
<dbReference type="PROSITE" id="PS51194">
    <property type="entry name" value="HELICASE_CTER"/>
    <property type="match status" value="1"/>
</dbReference>
<accession>A0A2A6E8D8</accession>
<protein>
    <submittedName>
        <fullName evidence="4">Helicase</fullName>
    </submittedName>
</protein>
<keyword evidence="4" id="KW-0067">ATP-binding</keyword>
<dbReference type="PROSITE" id="PS51192">
    <property type="entry name" value="HELICASE_ATP_BIND_1"/>
    <property type="match status" value="1"/>
</dbReference>
<name>A0A2A6E8D8_TANFO</name>
<comment type="caution">
    <text evidence="4">The sequence shown here is derived from an EMBL/GenBank/DDBJ whole genome shotgun (WGS) entry which is preliminary data.</text>
</comment>
<dbReference type="RefSeq" id="WP_097531240.1">
    <property type="nucleotide sequence ID" value="NZ_NSLJ01000015.1"/>
</dbReference>
<dbReference type="GO" id="GO:0004386">
    <property type="term" value="F:helicase activity"/>
    <property type="evidence" value="ECO:0007669"/>
    <property type="project" value="UniProtKB-KW"/>
</dbReference>
<dbReference type="PANTHER" id="PTHR45766">
    <property type="entry name" value="DNA ANNEALING HELICASE AND ENDONUCLEASE ZRANB3 FAMILY MEMBER"/>
    <property type="match status" value="1"/>
</dbReference>
<dbReference type="Gene3D" id="3.40.50.10810">
    <property type="entry name" value="Tandem AAA-ATPase domain"/>
    <property type="match status" value="2"/>
</dbReference>
<dbReference type="InterPro" id="IPR038718">
    <property type="entry name" value="SNF2-like_sf"/>
</dbReference>
<dbReference type="Gene3D" id="3.40.50.300">
    <property type="entry name" value="P-loop containing nucleotide triphosphate hydrolases"/>
    <property type="match status" value="1"/>
</dbReference>
<feature type="domain" description="Helicase ATP-binding" evidence="2">
    <location>
        <begin position="277"/>
        <end position="413"/>
    </location>
</feature>
<sequence>MARIYDNIETKFAEGLQGIITNDRVKRVDFCVGYFNLRGWNLVVDQVDTLPGDYVDENNKRIFRKCRLLIGMHRPAEELIRELYTEQPLPDVNYVNKCKLEISRSFRRQLQLGMPTKQDEFTLRRLSAQMKDEKICVKLYLREPLHAKLYLAYRPDDNFNKIQAIMGSSNLTYSGLTKQGELNAAFGDSDSAEKLSRWFDDRWEDRFSLDITKELTDIIDNSWAGDRDIPPYYIYLKTAYHLSEEARSGIKEFTIPSEFKNNLFDFQQTAVKIAARHLNNDKRGGAMIGDVVGLGKTIIACAIAKMYENTFGSNTLIICPANLQDMWAKYRKQYDLKADILSMARPIDVDNARYYKLIIIDESHNLRNNQGIRYRNIRDLIQKQDCKVLLLTATPYNKQYKDLSSQLRLFVDDDTDLGIRPEAYIRSIGGERKFAELHEDFVRSIKAFERSDCQEDWSELMKLFLIRRTRTFIKDNYAKTDPTNGRKYLEFRDGHKSYFPDRVPKAVKFQTVDGDQYSRLYSEQMIDMMESLKLPRYGLIHYLDKNKAEAASQYEAELIANLSRAGERMMGFCKSTFFKRVDSSGYAFLLTLYRHILRNAVYLYAIDNNLKLPIGDENTLPEDFIDDADINDIFTNDSEGEERSYDDNSVSIPNNMGIYMGKAEEYYNGLIGKDNVQWIETKYFKHTLRQQLNKDCRQLIAMVNLCEAWNPQTDQKLNELEKLLNNTHRGDKVIVFTQYSDTADYVYHQLKRRGVQHIGKVTGSTKNPTAIVERFSPLSNKVEVSAEGELRVLIATDVLSEGQNLQDAHVIVNYDLPWAIIRLIQRAGRVDRIDQRSEQIYCYSFFPADEVEKIIRLRTRLNKRINENANIVGSDEVFFEGNEQNLRDMYNEKSGSLDEDEDDMDVDLGSQAYQIWKNATDANPDLKRIISEVPNIAYSTKKTDNAIEDGVITYARTYNDFDVLTWYNSKGEIVSQSQKRILQAMACSIKEPCLEVQDNHLALVEKAVKSIKNENANVGGILGSRFSTKRKIYELLNHYYEQPLTLFYTQGKKDLLKFAIDQIYNYPLLENSKFILGRMMRTGSTHDDIVETIIEMYENANLCRIDEDKTKHKDPVIICSMGLKS</sequence>
<dbReference type="InterPro" id="IPR001650">
    <property type="entry name" value="Helicase_C-like"/>
</dbReference>
<dbReference type="SUPFAM" id="SSF52540">
    <property type="entry name" value="P-loop containing nucleoside triphosphate hydrolases"/>
    <property type="match status" value="1"/>
</dbReference>
<evidence type="ECO:0000259" key="2">
    <source>
        <dbReference type="PROSITE" id="PS51192"/>
    </source>
</evidence>
<gene>
    <name evidence="4" type="ORF">CLI86_07055</name>
</gene>
<dbReference type="Proteomes" id="UP000219259">
    <property type="component" value="Unassembled WGS sequence"/>
</dbReference>
<dbReference type="CDD" id="cd09178">
    <property type="entry name" value="PLDc_N_Snf2_like"/>
    <property type="match status" value="1"/>
</dbReference>
<dbReference type="InterPro" id="IPR014001">
    <property type="entry name" value="Helicase_ATP-bd"/>
</dbReference>
<keyword evidence="4" id="KW-0547">Nucleotide-binding</keyword>
<organism evidence="4 5">
    <name type="scientific">Tannerella forsythia</name>
    <name type="common">Bacteroides forsythus</name>
    <dbReference type="NCBI Taxonomy" id="28112"/>
    <lineage>
        <taxon>Bacteria</taxon>
        <taxon>Pseudomonadati</taxon>
        <taxon>Bacteroidota</taxon>
        <taxon>Bacteroidia</taxon>
        <taxon>Bacteroidales</taxon>
        <taxon>Tannerellaceae</taxon>
        <taxon>Tannerella</taxon>
    </lineage>
</organism>
<proteinExistence type="predicted"/>
<dbReference type="CDD" id="cd18793">
    <property type="entry name" value="SF2_C_SNF"/>
    <property type="match status" value="1"/>
</dbReference>
<dbReference type="GO" id="GO:0016787">
    <property type="term" value="F:hydrolase activity"/>
    <property type="evidence" value="ECO:0007669"/>
    <property type="project" value="UniProtKB-KW"/>
</dbReference>
<evidence type="ECO:0000313" key="5">
    <source>
        <dbReference type="Proteomes" id="UP000219259"/>
    </source>
</evidence>
<evidence type="ECO:0000256" key="1">
    <source>
        <dbReference type="ARBA" id="ARBA00022801"/>
    </source>
</evidence>
<feature type="domain" description="Helicase C-terminal" evidence="3">
    <location>
        <begin position="719"/>
        <end position="877"/>
    </location>
</feature>
<dbReference type="InterPro" id="IPR027417">
    <property type="entry name" value="P-loop_NTPase"/>
</dbReference>
<dbReference type="Gene3D" id="3.30.870.10">
    <property type="entry name" value="Endonuclease Chain A"/>
    <property type="match status" value="1"/>
</dbReference>
<dbReference type="SUPFAM" id="SSF56024">
    <property type="entry name" value="Phospholipase D/nuclease"/>
    <property type="match status" value="1"/>
</dbReference>
<dbReference type="AlphaFoldDB" id="A0A2A6E8D8"/>
<keyword evidence="4" id="KW-0347">Helicase</keyword>
<dbReference type="EMBL" id="NSLJ01000015">
    <property type="protein sequence ID" value="PDP43746.1"/>
    <property type="molecule type" value="Genomic_DNA"/>
</dbReference>
<evidence type="ECO:0000259" key="3">
    <source>
        <dbReference type="PROSITE" id="PS51194"/>
    </source>
</evidence>
<dbReference type="SMART" id="SM00490">
    <property type="entry name" value="HELICc"/>
    <property type="match status" value="1"/>
</dbReference>